<dbReference type="Pfam" id="PF17963">
    <property type="entry name" value="Big_9"/>
    <property type="match status" value="1"/>
</dbReference>
<evidence type="ECO:0000313" key="1">
    <source>
        <dbReference type="EMBL" id="RVU32704.1"/>
    </source>
</evidence>
<dbReference type="EMBL" id="SACQ01000001">
    <property type="protein sequence ID" value="RVU32704.1"/>
    <property type="molecule type" value="Genomic_DNA"/>
</dbReference>
<reference evidence="1 2" key="1">
    <citation type="submission" date="2019-01" db="EMBL/GenBank/DDBJ databases">
        <authorList>
            <person name="Chen W.-M."/>
        </authorList>
    </citation>
    <scope>NUCLEOTIDE SEQUENCE [LARGE SCALE GENOMIC DNA]</scope>
    <source>
        <strain evidence="1 2">HPM-16</strain>
    </source>
</reference>
<dbReference type="AlphaFoldDB" id="A0A437QDV8"/>
<name>A0A437QDV8_9GAMM</name>
<evidence type="ECO:0000313" key="2">
    <source>
        <dbReference type="Proteomes" id="UP000282818"/>
    </source>
</evidence>
<gene>
    <name evidence="1" type="ORF">EOE65_03350</name>
</gene>
<comment type="caution">
    <text evidence="1">The sequence shown here is derived from an EMBL/GenBank/DDBJ whole genome shotgun (WGS) entry which is preliminary data.</text>
</comment>
<keyword evidence="2" id="KW-1185">Reference proteome</keyword>
<dbReference type="Proteomes" id="UP000282818">
    <property type="component" value="Unassembled WGS sequence"/>
</dbReference>
<dbReference type="RefSeq" id="WP_127692872.1">
    <property type="nucleotide sequence ID" value="NZ_SACQ01000001.1"/>
</dbReference>
<accession>A0A437QDV8</accession>
<protein>
    <recommendedName>
        <fullName evidence="3">Cadherin-like domain-containing protein</fullName>
    </recommendedName>
</protein>
<sequence>MLELDLSFGVGSGAGEPTQFHFANTSEGESVVIDLVGIDTGLSGSIVASSVAITASPINGNVSFSAATGEFSYTPNSGISGSDAFRFTVENSAGDVSVSIKVTVAIARSALVIETVGSDDLSLGHDISPSSVDMEFETTGAVDLDLGRSVNSVSTLGNSDLRLGQGEAPVVQTIWTPERDQNGEVTAASLAKIPVTTLDELHFVEVAGFDPIAQISADLAAKGFDVNTQSFGSGGKVEGTMLAWAGQTYNETTKKARYPWPGGHGDQSMNGVWEADFLKMEAGVLLLPSDPFDPVHPWNPDYCTLAGNITSGINYSGIDLSVTGGYGAWQYEEYYDSEGRFHKALPDGRPTSAHTYQGVGEWADGTLFTVRDCYRYYNPNTGDYGADYTFDAVSGDYLQCGPNQYMVRHDATDTYYGRISKVSADYHFGKISSSAPTQITRIPIPPGFFTTNDSRIAKISDDELFFWNDLAASYVIFNMATETFGPIRPITDAFTSGGAKVKASSMPGIYIPEWGSQGVVLSHYAGVSVIADQDGLPVDKGFVYVDLADDTLKRVIPNGAYPEEHGEKTENKAFATELRGMRFIIYFWANAGVPSKIYMARIS</sequence>
<dbReference type="Gene3D" id="2.60.40.3440">
    <property type="match status" value="1"/>
</dbReference>
<organism evidence="1 2">
    <name type="scientific">Neptunomonas marina</name>
    <dbReference type="NCBI Taxonomy" id="1815562"/>
    <lineage>
        <taxon>Bacteria</taxon>
        <taxon>Pseudomonadati</taxon>
        <taxon>Pseudomonadota</taxon>
        <taxon>Gammaproteobacteria</taxon>
        <taxon>Oceanospirillales</taxon>
        <taxon>Oceanospirillaceae</taxon>
        <taxon>Neptunomonas</taxon>
    </lineage>
</organism>
<evidence type="ECO:0008006" key="3">
    <source>
        <dbReference type="Google" id="ProtNLM"/>
    </source>
</evidence>
<proteinExistence type="predicted"/>